<feature type="compositionally biased region" description="Basic and acidic residues" evidence="1">
    <location>
        <begin position="104"/>
        <end position="113"/>
    </location>
</feature>
<proteinExistence type="predicted"/>
<evidence type="ECO:0000313" key="2">
    <source>
        <dbReference type="EMBL" id="VDG76839.1"/>
    </source>
</evidence>
<feature type="compositionally biased region" description="Polar residues" evidence="1">
    <location>
        <begin position="114"/>
        <end position="151"/>
    </location>
</feature>
<reference evidence="2 3" key="1">
    <citation type="submission" date="2018-11" db="EMBL/GenBank/DDBJ databases">
        <authorList>
            <consortium name="Pathogen Informatics"/>
        </authorList>
    </citation>
    <scope>NUCLEOTIDE SEQUENCE [LARGE SCALE GENOMIC DNA]</scope>
    <source>
        <strain evidence="2 3">NCTC10327</strain>
    </source>
</reference>
<accession>A0A1B9BED7</accession>
<feature type="region of interest" description="Disordered" evidence="1">
    <location>
        <begin position="234"/>
        <end position="278"/>
    </location>
</feature>
<sequence length="437" mass="47468">MLVLFIVFAVIVGVVVVAIGITLSPRRWNPTDWVSESWQAMRADELNLDQYKVEAQDERVASMFEEFPRESEAYISAEAVEDQLDRFRRAEKNVSRKARQRLRGGTERLRDNMQRPQNDQVTADSPGLQNHTKPVQNHTLRPQEHTSPTQNRTALAQNRTVLAQNRTTPHNLPAAKQTVSPAPAAIPTPTVSRSGAPNYDFATNMPAVAVPRRPAARPYAERWADGWQAMEARRTRTDSEARTAPVGTTTPEPATFNTASNTISTEAEPAADRPEERPETVAAAVPEAQAAPEIRETEETGIGSEGFEVQWPSLRETAAATETPASAAVSAVAETATFVETPAAAETATPAKTPAPVETSAPAEAAAPAETSNPAEASVLAETAELVEEPRPVSSLEDAQREAAMNREDLLAWLDKAEASAWEPSSGKIEFPDRRTA</sequence>
<comment type="caution">
    <text evidence="2">The sequence shown here is derived from an EMBL/GenBank/DDBJ whole genome shotgun (WGS) entry which is preliminary data.</text>
</comment>
<feature type="compositionally biased region" description="Low complexity" evidence="1">
    <location>
        <begin position="343"/>
        <end position="378"/>
    </location>
</feature>
<dbReference type="Proteomes" id="UP000269974">
    <property type="component" value="Unassembled WGS sequence"/>
</dbReference>
<gene>
    <name evidence="2" type="ORF">NCTC10327_01473</name>
</gene>
<feature type="region of interest" description="Disordered" evidence="1">
    <location>
        <begin position="91"/>
        <end position="151"/>
    </location>
</feature>
<evidence type="ECO:0000256" key="1">
    <source>
        <dbReference type="SAM" id="MobiDB-lite"/>
    </source>
</evidence>
<dbReference type="EMBL" id="UYIO01000001">
    <property type="protein sequence ID" value="VDG76839.1"/>
    <property type="molecule type" value="Genomic_DNA"/>
</dbReference>
<protein>
    <submittedName>
        <fullName evidence="2">Uncharacterized protein</fullName>
    </submittedName>
</protein>
<feature type="region of interest" description="Disordered" evidence="1">
    <location>
        <begin position="417"/>
        <end position="437"/>
    </location>
</feature>
<organism evidence="2 3">
    <name type="scientific">Actinobaculum suis</name>
    <dbReference type="NCBI Taxonomy" id="1657"/>
    <lineage>
        <taxon>Bacteria</taxon>
        <taxon>Bacillati</taxon>
        <taxon>Actinomycetota</taxon>
        <taxon>Actinomycetes</taxon>
        <taxon>Actinomycetales</taxon>
        <taxon>Actinomycetaceae</taxon>
        <taxon>Actinobaculum</taxon>
    </lineage>
</organism>
<name>A0A1B9BED7_9ACTO</name>
<dbReference type="RefSeq" id="WP_065414633.1">
    <property type="nucleotide sequence ID" value="NZ_MASX01000012.1"/>
</dbReference>
<dbReference type="AlphaFoldDB" id="A0A1B9BED7"/>
<feature type="compositionally biased region" description="Polar residues" evidence="1">
    <location>
        <begin position="246"/>
        <end position="265"/>
    </location>
</feature>
<dbReference type="OrthoDB" id="3268819at2"/>
<evidence type="ECO:0000313" key="3">
    <source>
        <dbReference type="Proteomes" id="UP000269974"/>
    </source>
</evidence>
<feature type="region of interest" description="Disordered" evidence="1">
    <location>
        <begin position="343"/>
        <end position="402"/>
    </location>
</feature>